<dbReference type="Gene3D" id="3.40.50.1820">
    <property type="entry name" value="alpha/beta hydrolase"/>
    <property type="match status" value="1"/>
</dbReference>
<feature type="domain" description="Peptidase S9 prolyl oligopeptidase catalytic" evidence="2">
    <location>
        <begin position="460"/>
        <end position="667"/>
    </location>
</feature>
<dbReference type="Pfam" id="PF00326">
    <property type="entry name" value="Peptidase_S9"/>
    <property type="match status" value="1"/>
</dbReference>
<dbReference type="InterPro" id="IPR001375">
    <property type="entry name" value="Peptidase_S9_cat"/>
</dbReference>
<dbReference type="InterPro" id="IPR029058">
    <property type="entry name" value="AB_hydrolase_fold"/>
</dbReference>
<comment type="caution">
    <text evidence="3">The sequence shown here is derived from an EMBL/GenBank/DDBJ whole genome shotgun (WGS) entry which is preliminary data.</text>
</comment>
<dbReference type="GO" id="GO:0006508">
    <property type="term" value="P:proteolysis"/>
    <property type="evidence" value="ECO:0007669"/>
    <property type="project" value="InterPro"/>
</dbReference>
<dbReference type="Proteomes" id="UP000029391">
    <property type="component" value="Unassembled WGS sequence"/>
</dbReference>
<dbReference type="STRING" id="1121013.GCA_000426365_00106"/>
<evidence type="ECO:0000313" key="3">
    <source>
        <dbReference type="EMBL" id="KFN49819.1"/>
    </source>
</evidence>
<gene>
    <name evidence="3" type="ORF">P873_09100</name>
</gene>
<dbReference type="SUPFAM" id="SSF53474">
    <property type="entry name" value="alpha/beta-Hydrolases"/>
    <property type="match status" value="1"/>
</dbReference>
<dbReference type="GO" id="GO:0004252">
    <property type="term" value="F:serine-type endopeptidase activity"/>
    <property type="evidence" value="ECO:0007669"/>
    <property type="project" value="TreeGrafter"/>
</dbReference>
<dbReference type="eggNOG" id="COG1506">
    <property type="taxonomic scope" value="Bacteria"/>
</dbReference>
<name>A0A091BG90_9GAMM</name>
<accession>A0A091BG90</accession>
<dbReference type="PANTHER" id="PTHR42776">
    <property type="entry name" value="SERINE PEPTIDASE S9 FAMILY MEMBER"/>
    <property type="match status" value="1"/>
</dbReference>
<reference evidence="3 4" key="1">
    <citation type="submission" date="2013-09" db="EMBL/GenBank/DDBJ databases">
        <title>Genome sequencing of Arenimonas composti.</title>
        <authorList>
            <person name="Chen F."/>
            <person name="Wang G."/>
        </authorList>
    </citation>
    <scope>NUCLEOTIDE SEQUENCE [LARGE SCALE GENOMIC DNA]</scope>
    <source>
        <strain evidence="3 4">TR7-09</strain>
    </source>
</reference>
<dbReference type="AlphaFoldDB" id="A0A091BG90"/>
<dbReference type="PANTHER" id="PTHR42776:SF27">
    <property type="entry name" value="DIPEPTIDYL PEPTIDASE FAMILY MEMBER 6"/>
    <property type="match status" value="1"/>
</dbReference>
<keyword evidence="1" id="KW-0378">Hydrolase</keyword>
<evidence type="ECO:0000313" key="4">
    <source>
        <dbReference type="Proteomes" id="UP000029391"/>
    </source>
</evidence>
<sequence length="668" mass="72763">MPAAGARVAAPNLTGVAMPNLRFLLAALLLIPVTVAAQAPPAVDVGPYIRRHSFEDMVVSPTGQYLAATVPLEDRTGLVVLRRDTLEVTARFTLGKDTHFLDLTWVSPERLLASIAEAHGSRDQPSLTGELFGVDADGRNQRMLVGYRAEINPQASRLTTANADAVIAFLVDDLPKEDNYVLIGVRPFVPDAYTRLERMDVRNGRRTPVTRVSAKYASFFTDNASRVRVAVGVDGGNASQLFHRANDDAEWVLINDENKTGRIESPIGFSADDRVLYLLSQMPEGPDALIAWDSVTGERSPVLRHAWADPYDVLYAMGNNNIPVGLGWAVGNQPELGFVAPEHPDAMVYRMLEKAFPGHRVAVTSTTDDGRIALLHLSNGTTPGEFFLFDIANRKADHLASAAEWIDPSAMGEVRAIELKARDGLTLRGKLTLPPGSDGRGLPMVVLPHGGPFGVFDDFSYDFESQLLARAGYAVLQVNFRGSGGYGRAFQHAGARQWGRTMQDDLTDATKWAVSEGIADGGRICIYGASYGAYASLMGVAREPELYRCAVGYVGVYDLPQMVRDDSGDSASMATFARQWVGRPEDLDAVSPNRLAGNIRVPVFLAWGGEDEIAKPAHSRAMERALAGAGVPVETLYYRNESHGFYTAEHKREYYAKLLDFLARHIGG</sequence>
<feature type="non-terminal residue" evidence="3">
    <location>
        <position position="668"/>
    </location>
</feature>
<dbReference type="SUPFAM" id="SSF82171">
    <property type="entry name" value="DPP6 N-terminal domain-like"/>
    <property type="match status" value="1"/>
</dbReference>
<evidence type="ECO:0000256" key="1">
    <source>
        <dbReference type="ARBA" id="ARBA00022801"/>
    </source>
</evidence>
<organism evidence="3 4">
    <name type="scientific">Arenimonas composti TR7-09 = DSM 18010</name>
    <dbReference type="NCBI Taxonomy" id="1121013"/>
    <lineage>
        <taxon>Bacteria</taxon>
        <taxon>Pseudomonadati</taxon>
        <taxon>Pseudomonadota</taxon>
        <taxon>Gammaproteobacteria</taxon>
        <taxon>Lysobacterales</taxon>
        <taxon>Lysobacteraceae</taxon>
        <taxon>Arenimonas</taxon>
    </lineage>
</organism>
<evidence type="ECO:0000259" key="2">
    <source>
        <dbReference type="Pfam" id="PF00326"/>
    </source>
</evidence>
<proteinExistence type="predicted"/>
<dbReference type="EMBL" id="AWXU01000029">
    <property type="protein sequence ID" value="KFN49819.1"/>
    <property type="molecule type" value="Genomic_DNA"/>
</dbReference>
<keyword evidence="4" id="KW-1185">Reference proteome</keyword>
<protein>
    <recommendedName>
        <fullName evidence="2">Peptidase S9 prolyl oligopeptidase catalytic domain-containing protein</fullName>
    </recommendedName>
</protein>